<evidence type="ECO:0000256" key="3">
    <source>
        <dbReference type="ARBA" id="ARBA00023082"/>
    </source>
</evidence>
<feature type="region of interest" description="Disordered" evidence="6">
    <location>
        <begin position="165"/>
        <end position="193"/>
    </location>
</feature>
<dbReference type="PANTHER" id="PTHR43133">
    <property type="entry name" value="RNA POLYMERASE ECF-TYPE SIGMA FACTO"/>
    <property type="match status" value="1"/>
</dbReference>
<dbReference type="InterPro" id="IPR036388">
    <property type="entry name" value="WH-like_DNA-bd_sf"/>
</dbReference>
<dbReference type="InterPro" id="IPR014284">
    <property type="entry name" value="RNA_pol_sigma-70_dom"/>
</dbReference>
<protein>
    <submittedName>
        <fullName evidence="9">RNA polymerase sigma-70 factor (Sigma-E family)</fullName>
    </submittedName>
</protein>
<dbReference type="Pfam" id="PF04542">
    <property type="entry name" value="Sigma70_r2"/>
    <property type="match status" value="1"/>
</dbReference>
<dbReference type="AlphaFoldDB" id="A0A853C085"/>
<dbReference type="PANTHER" id="PTHR43133:SF50">
    <property type="entry name" value="ECF RNA POLYMERASE SIGMA FACTOR SIGM"/>
    <property type="match status" value="1"/>
</dbReference>
<keyword evidence="5" id="KW-0804">Transcription</keyword>
<dbReference type="RefSeq" id="WP_179667031.1">
    <property type="nucleotide sequence ID" value="NZ_JACCFP010000001.1"/>
</dbReference>
<proteinExistence type="inferred from homology"/>
<feature type="domain" description="RNA polymerase sigma-70 region 2" evidence="7">
    <location>
        <begin position="22"/>
        <end position="80"/>
    </location>
</feature>
<dbReference type="NCBIfam" id="TIGR02937">
    <property type="entry name" value="sigma70-ECF"/>
    <property type="match status" value="1"/>
</dbReference>
<dbReference type="InterPro" id="IPR013325">
    <property type="entry name" value="RNA_pol_sigma_r2"/>
</dbReference>
<evidence type="ECO:0000256" key="1">
    <source>
        <dbReference type="ARBA" id="ARBA00010641"/>
    </source>
</evidence>
<evidence type="ECO:0000313" key="9">
    <source>
        <dbReference type="EMBL" id="NYJ00446.1"/>
    </source>
</evidence>
<gene>
    <name evidence="9" type="ORF">HNR19_001144</name>
</gene>
<evidence type="ECO:0000256" key="4">
    <source>
        <dbReference type="ARBA" id="ARBA00023125"/>
    </source>
</evidence>
<comment type="similarity">
    <text evidence="1">Belongs to the sigma-70 factor family. ECF subfamily.</text>
</comment>
<comment type="caution">
    <text evidence="9">The sequence shown here is derived from an EMBL/GenBank/DDBJ whole genome shotgun (WGS) entry which is preliminary data.</text>
</comment>
<dbReference type="CDD" id="cd06171">
    <property type="entry name" value="Sigma70_r4"/>
    <property type="match status" value="1"/>
</dbReference>
<reference evidence="9 10" key="1">
    <citation type="submission" date="2020-07" db="EMBL/GenBank/DDBJ databases">
        <title>Sequencing the genomes of 1000 actinobacteria strains.</title>
        <authorList>
            <person name="Klenk H.-P."/>
        </authorList>
    </citation>
    <scope>NUCLEOTIDE SEQUENCE [LARGE SCALE GENOMIC DNA]</scope>
    <source>
        <strain evidence="9 10">DSM 103833</strain>
    </source>
</reference>
<dbReference type="InterPro" id="IPR039425">
    <property type="entry name" value="RNA_pol_sigma-70-like"/>
</dbReference>
<organism evidence="9 10">
    <name type="scientific">Nocardioides thalensis</name>
    <dbReference type="NCBI Taxonomy" id="1914755"/>
    <lineage>
        <taxon>Bacteria</taxon>
        <taxon>Bacillati</taxon>
        <taxon>Actinomycetota</taxon>
        <taxon>Actinomycetes</taxon>
        <taxon>Propionibacteriales</taxon>
        <taxon>Nocardioidaceae</taxon>
        <taxon>Nocardioides</taxon>
    </lineage>
</organism>
<evidence type="ECO:0000256" key="2">
    <source>
        <dbReference type="ARBA" id="ARBA00023015"/>
    </source>
</evidence>
<dbReference type="InterPro" id="IPR013324">
    <property type="entry name" value="RNA_pol_sigma_r3/r4-like"/>
</dbReference>
<dbReference type="Pfam" id="PF08281">
    <property type="entry name" value="Sigma70_r4_2"/>
    <property type="match status" value="1"/>
</dbReference>
<dbReference type="InterPro" id="IPR013249">
    <property type="entry name" value="RNA_pol_sigma70_r4_t2"/>
</dbReference>
<dbReference type="Gene3D" id="1.10.10.10">
    <property type="entry name" value="Winged helix-like DNA-binding domain superfamily/Winged helix DNA-binding domain"/>
    <property type="match status" value="1"/>
</dbReference>
<evidence type="ECO:0000256" key="6">
    <source>
        <dbReference type="SAM" id="MobiDB-lite"/>
    </source>
</evidence>
<keyword evidence="2" id="KW-0805">Transcription regulation</keyword>
<dbReference type="Proteomes" id="UP000530424">
    <property type="component" value="Unassembled WGS sequence"/>
</dbReference>
<dbReference type="GO" id="GO:0006352">
    <property type="term" value="P:DNA-templated transcription initiation"/>
    <property type="evidence" value="ECO:0007669"/>
    <property type="project" value="InterPro"/>
</dbReference>
<accession>A0A853C085</accession>
<name>A0A853C085_9ACTN</name>
<keyword evidence="3" id="KW-0731">Sigma factor</keyword>
<dbReference type="SUPFAM" id="SSF88946">
    <property type="entry name" value="Sigma2 domain of RNA polymerase sigma factors"/>
    <property type="match status" value="1"/>
</dbReference>
<dbReference type="EMBL" id="JACCFP010000001">
    <property type="protein sequence ID" value="NYJ00446.1"/>
    <property type="molecule type" value="Genomic_DNA"/>
</dbReference>
<feature type="domain" description="RNA polymerase sigma factor 70 region 4 type 2" evidence="8">
    <location>
        <begin position="110"/>
        <end position="160"/>
    </location>
</feature>
<keyword evidence="4" id="KW-0238">DNA-binding</keyword>
<dbReference type="SUPFAM" id="SSF88659">
    <property type="entry name" value="Sigma3 and sigma4 domains of RNA polymerase sigma factors"/>
    <property type="match status" value="1"/>
</dbReference>
<sequence length="193" mass="21350">MSRRSRQDEEFSAFAAARSTNLYRNAWLLTTSTAAAEDLLQSTLAKVYASWSRVSAADDPVAYAHGVLIKTFLSDKRRRSSSEVPVADHDLRVDDRSGLAPTDPVDRIVLMAALRELAPLDRAVVVLRYWEDRTVAETARLLHLSEAAVKNRSLRSLRALRELLTDPADGADEAEPGRRVAATTAPPTSRSHR</sequence>
<evidence type="ECO:0000256" key="5">
    <source>
        <dbReference type="ARBA" id="ARBA00023163"/>
    </source>
</evidence>
<evidence type="ECO:0000259" key="7">
    <source>
        <dbReference type="Pfam" id="PF04542"/>
    </source>
</evidence>
<evidence type="ECO:0000259" key="8">
    <source>
        <dbReference type="Pfam" id="PF08281"/>
    </source>
</evidence>
<dbReference type="GO" id="GO:0016987">
    <property type="term" value="F:sigma factor activity"/>
    <property type="evidence" value="ECO:0007669"/>
    <property type="project" value="UniProtKB-KW"/>
</dbReference>
<evidence type="ECO:0000313" key="10">
    <source>
        <dbReference type="Proteomes" id="UP000530424"/>
    </source>
</evidence>
<dbReference type="Gene3D" id="1.10.1740.10">
    <property type="match status" value="1"/>
</dbReference>
<keyword evidence="10" id="KW-1185">Reference proteome</keyword>
<dbReference type="InterPro" id="IPR007627">
    <property type="entry name" value="RNA_pol_sigma70_r2"/>
</dbReference>
<dbReference type="GO" id="GO:0003677">
    <property type="term" value="F:DNA binding"/>
    <property type="evidence" value="ECO:0007669"/>
    <property type="project" value="UniProtKB-KW"/>
</dbReference>